<proteinExistence type="predicted"/>
<dbReference type="EMBL" id="UINC01005555">
    <property type="protein sequence ID" value="SVA22062.1"/>
    <property type="molecule type" value="Genomic_DNA"/>
</dbReference>
<name>A0A381U1D3_9ZZZZ</name>
<feature type="non-terminal residue" evidence="1">
    <location>
        <position position="107"/>
    </location>
</feature>
<dbReference type="AlphaFoldDB" id="A0A381U1D3"/>
<reference evidence="1" key="1">
    <citation type="submission" date="2018-05" db="EMBL/GenBank/DDBJ databases">
        <authorList>
            <person name="Lanie J.A."/>
            <person name="Ng W.-L."/>
            <person name="Kazmierczak K.M."/>
            <person name="Andrzejewski T.M."/>
            <person name="Davidsen T.M."/>
            <person name="Wayne K.J."/>
            <person name="Tettelin H."/>
            <person name="Glass J.I."/>
            <person name="Rusch D."/>
            <person name="Podicherti R."/>
            <person name="Tsui H.-C.T."/>
            <person name="Winkler M.E."/>
        </authorList>
    </citation>
    <scope>NUCLEOTIDE SEQUENCE</scope>
</reference>
<evidence type="ECO:0000313" key="1">
    <source>
        <dbReference type="EMBL" id="SVA22062.1"/>
    </source>
</evidence>
<dbReference type="SUPFAM" id="SSF110296">
    <property type="entry name" value="Oligoxyloglucan reducing end-specific cellobiohydrolase"/>
    <property type="match status" value="1"/>
</dbReference>
<sequence>MGQIGVSFGVGLLLCGAEAIAQTHQVIRVTELNARNPNEVSIAINPLDPDTIIAVSRAADPETGRSTNFEYVSNDGGVAWRTHPVRNHEARTQGDDAIVIAADGTAH</sequence>
<evidence type="ECO:0008006" key="2">
    <source>
        <dbReference type="Google" id="ProtNLM"/>
    </source>
</evidence>
<protein>
    <recommendedName>
        <fullName evidence="2">Glycosyl hydrolase</fullName>
    </recommendedName>
</protein>
<accession>A0A381U1D3</accession>
<gene>
    <name evidence="1" type="ORF">METZ01_LOCUS74916</name>
</gene>
<organism evidence="1">
    <name type="scientific">marine metagenome</name>
    <dbReference type="NCBI Taxonomy" id="408172"/>
    <lineage>
        <taxon>unclassified sequences</taxon>
        <taxon>metagenomes</taxon>
        <taxon>ecological metagenomes</taxon>
    </lineage>
</organism>